<reference evidence="3 6" key="3">
    <citation type="submission" date="2016-08" db="EMBL/GenBank/DDBJ databases">
        <authorList>
            <person name="Seilhamer J.J."/>
        </authorList>
    </citation>
    <scope>NUCLEOTIDE SEQUENCE [LARGE SCALE GENOMIC DNA]</scope>
    <source>
        <strain evidence="3 6">NML150140-1</strain>
    </source>
</reference>
<feature type="transmembrane region" description="Helical" evidence="1">
    <location>
        <begin position="203"/>
        <end position="222"/>
    </location>
</feature>
<proteinExistence type="predicted"/>
<dbReference type="RefSeq" id="WP_009251213.1">
    <property type="nucleotide sequence ID" value="NZ_CABMHK010000184.1"/>
</dbReference>
<name>A0A1E3AA94_9FIRM</name>
<keyword evidence="1" id="KW-0812">Transmembrane</keyword>
<organism evidence="2 5">
    <name type="scientific">Eisenbergiella tayi</name>
    <dbReference type="NCBI Taxonomy" id="1432052"/>
    <lineage>
        <taxon>Bacteria</taxon>
        <taxon>Bacillati</taxon>
        <taxon>Bacillota</taxon>
        <taxon>Clostridia</taxon>
        <taxon>Lachnospirales</taxon>
        <taxon>Lachnospiraceae</taxon>
        <taxon>Eisenbergiella</taxon>
    </lineage>
</organism>
<feature type="transmembrane region" description="Helical" evidence="1">
    <location>
        <begin position="234"/>
        <end position="254"/>
    </location>
</feature>
<dbReference type="OrthoDB" id="8582979at2"/>
<dbReference type="AlphaFoldDB" id="A0A1E3AA94"/>
<keyword evidence="1" id="KW-1133">Transmembrane helix</keyword>
<feature type="transmembrane region" description="Helical" evidence="1">
    <location>
        <begin position="144"/>
        <end position="171"/>
    </location>
</feature>
<accession>A0A1E3AA94</accession>
<dbReference type="EMBL" id="MCGH01000002">
    <property type="protein sequence ID" value="ODM05695.1"/>
    <property type="molecule type" value="Genomic_DNA"/>
</dbReference>
<dbReference type="InterPro" id="IPR010390">
    <property type="entry name" value="ABC-2_transporter-like"/>
</dbReference>
<dbReference type="GeneID" id="29724499"/>
<evidence type="ECO:0000313" key="3">
    <source>
        <dbReference type="EMBL" id="ODR46856.1"/>
    </source>
</evidence>
<dbReference type="PANTHER" id="PTHR36832:SF1">
    <property type="entry name" value="SLR1174 PROTEIN"/>
    <property type="match status" value="1"/>
</dbReference>
<reference evidence="4 7" key="2">
    <citation type="submission" date="2016-08" db="EMBL/GenBank/DDBJ databases">
        <title>Characterization of Isolates of Eisenbergiella tayi Derived from Blood Cultures, Using Whole Genome Sequencing.</title>
        <authorList>
            <person name="Bernier A.-M."/>
            <person name="Burdz T."/>
            <person name="Wiebe D."/>
            <person name="Bernard K."/>
        </authorList>
    </citation>
    <scope>NUCLEOTIDE SEQUENCE [LARGE SCALE GENOMIC DNA]</scope>
    <source>
        <strain evidence="4 7">NML120146</strain>
    </source>
</reference>
<dbReference type="EMBL" id="MEHD01000021">
    <property type="protein sequence ID" value="ODR57600.1"/>
    <property type="molecule type" value="Genomic_DNA"/>
</dbReference>
<evidence type="ECO:0000313" key="7">
    <source>
        <dbReference type="Proteomes" id="UP000094869"/>
    </source>
</evidence>
<dbReference type="Proteomes" id="UP000094067">
    <property type="component" value="Unassembled WGS sequence"/>
</dbReference>
<dbReference type="EMBL" id="MEHA01000022">
    <property type="protein sequence ID" value="ODR46856.1"/>
    <property type="molecule type" value="Genomic_DNA"/>
</dbReference>
<dbReference type="Proteomes" id="UP000094869">
    <property type="component" value="Unassembled WGS sequence"/>
</dbReference>
<evidence type="ECO:0000313" key="2">
    <source>
        <dbReference type="EMBL" id="ODM05695.1"/>
    </source>
</evidence>
<dbReference type="Proteomes" id="UP000094271">
    <property type="component" value="Unassembled WGS sequence"/>
</dbReference>
<feature type="transmembrane region" description="Helical" evidence="1">
    <location>
        <begin position="55"/>
        <end position="75"/>
    </location>
</feature>
<feature type="transmembrane region" description="Helical" evidence="1">
    <location>
        <begin position="117"/>
        <end position="137"/>
    </location>
</feature>
<dbReference type="PANTHER" id="PTHR36832">
    <property type="entry name" value="SLR1174 PROTEIN-RELATED"/>
    <property type="match status" value="1"/>
</dbReference>
<evidence type="ECO:0008006" key="8">
    <source>
        <dbReference type="Google" id="ProtNLM"/>
    </source>
</evidence>
<keyword evidence="7" id="KW-1185">Reference proteome</keyword>
<feature type="transmembrane region" description="Helical" evidence="1">
    <location>
        <begin position="20"/>
        <end position="43"/>
    </location>
</feature>
<keyword evidence="1" id="KW-0472">Membrane</keyword>
<evidence type="ECO:0000313" key="4">
    <source>
        <dbReference type="EMBL" id="ODR57600.1"/>
    </source>
</evidence>
<evidence type="ECO:0000256" key="1">
    <source>
        <dbReference type="SAM" id="Phobius"/>
    </source>
</evidence>
<evidence type="ECO:0000313" key="5">
    <source>
        <dbReference type="Proteomes" id="UP000094067"/>
    </source>
</evidence>
<feature type="transmembrane region" description="Helical" evidence="1">
    <location>
        <begin position="177"/>
        <end position="196"/>
    </location>
</feature>
<comment type="caution">
    <text evidence="2">The sequence shown here is derived from an EMBL/GenBank/DDBJ whole genome shotgun (WGS) entry which is preliminary data.</text>
</comment>
<protein>
    <recommendedName>
        <fullName evidence="8">ABC transporter permease</fullName>
    </recommendedName>
</protein>
<dbReference type="PATRIC" id="fig|1432052.4.peg.1774"/>
<sequence>MNPYRCTFQMGMEKALEYRVNFVLSLLSAVFPIVIQTFLWNYLYGNSDAAAMTGYSYSQIMVYTLLASMVSHLVYTGFEYQVNEDIKNGGLNKYLVKPVNYRSYQFFSFLGEKAPQLLILLAVAAALLIFSVAVLGLMLSFPRVLAFLVSLILALVLNFFIFYCVALISFWLTDVNLLFGTVSVVLVVVSGGVFPMDIFGERIAFAVNLLPFGYTTQFPVNIINGRFGLRETGAGFLCQIFWICCFGMLAEILWKRGLKRFTAVGG</sequence>
<evidence type="ECO:0000313" key="6">
    <source>
        <dbReference type="Proteomes" id="UP000094271"/>
    </source>
</evidence>
<gene>
    <name evidence="3" type="ORF">BEI59_24255</name>
    <name evidence="2" type="ORF">BEI61_01584</name>
    <name evidence="4" type="ORF">BEI63_10860</name>
</gene>
<reference evidence="2 5" key="1">
    <citation type="submission" date="2016-07" db="EMBL/GenBank/DDBJ databases">
        <title>Characterization of isolates of Eisenbergiella tayi derived from blood cultures, using whole genome sequencing.</title>
        <authorList>
            <person name="Burdz T."/>
            <person name="Wiebe D."/>
            <person name="Huynh C."/>
            <person name="Bernard K."/>
        </authorList>
    </citation>
    <scope>NUCLEOTIDE SEQUENCE [LARGE SCALE GENOMIC DNA]</scope>
    <source>
        <strain evidence="2 5">NML 110608</strain>
    </source>
</reference>
<dbReference type="Pfam" id="PF06182">
    <property type="entry name" value="ABC2_membrane_6"/>
    <property type="match status" value="1"/>
</dbReference>